<dbReference type="AlphaFoldDB" id="A0A3N0YRI5"/>
<reference evidence="1 2" key="1">
    <citation type="submission" date="2018-10" db="EMBL/GenBank/DDBJ databases">
        <title>Genome assembly for a Yunnan-Guizhou Plateau 3E fish, Anabarilius grahami (Regan), and its evolutionary and genetic applications.</title>
        <authorList>
            <person name="Jiang W."/>
        </authorList>
    </citation>
    <scope>NUCLEOTIDE SEQUENCE [LARGE SCALE GENOMIC DNA]</scope>
    <source>
        <strain evidence="1">AG-KIZ</strain>
        <tissue evidence="1">Muscle</tissue>
    </source>
</reference>
<proteinExistence type="predicted"/>
<evidence type="ECO:0000313" key="2">
    <source>
        <dbReference type="Proteomes" id="UP000281406"/>
    </source>
</evidence>
<accession>A0A3N0YRI5</accession>
<sequence length="96" mass="10966">MTCPEAPQYRHNLWVSLLLRSAIDNRVDSIFIGSGELDDSGWSEQAEHMMGDSDGELDKLFKTAGIIVCSELQPQRWCEPLSVGVDHKWKYHQQAY</sequence>
<gene>
    <name evidence="1" type="ORF">DPX16_22331</name>
</gene>
<dbReference type="Proteomes" id="UP000281406">
    <property type="component" value="Unassembled WGS sequence"/>
</dbReference>
<comment type="caution">
    <text evidence="1">The sequence shown here is derived from an EMBL/GenBank/DDBJ whole genome shotgun (WGS) entry which is preliminary data.</text>
</comment>
<organism evidence="1 2">
    <name type="scientific">Anabarilius grahami</name>
    <name type="common">Kanglang fish</name>
    <name type="synonym">Barilius grahami</name>
    <dbReference type="NCBI Taxonomy" id="495550"/>
    <lineage>
        <taxon>Eukaryota</taxon>
        <taxon>Metazoa</taxon>
        <taxon>Chordata</taxon>
        <taxon>Craniata</taxon>
        <taxon>Vertebrata</taxon>
        <taxon>Euteleostomi</taxon>
        <taxon>Actinopterygii</taxon>
        <taxon>Neopterygii</taxon>
        <taxon>Teleostei</taxon>
        <taxon>Ostariophysi</taxon>
        <taxon>Cypriniformes</taxon>
        <taxon>Xenocyprididae</taxon>
        <taxon>Xenocypridinae</taxon>
        <taxon>Xenocypridinae incertae sedis</taxon>
        <taxon>Anabarilius</taxon>
    </lineage>
</organism>
<keyword evidence="2" id="KW-1185">Reference proteome</keyword>
<protein>
    <submittedName>
        <fullName evidence="1">Uncharacterized protein</fullName>
    </submittedName>
</protein>
<name>A0A3N0YRI5_ANAGA</name>
<evidence type="ECO:0000313" key="1">
    <source>
        <dbReference type="EMBL" id="ROL48812.1"/>
    </source>
</evidence>
<dbReference type="EMBL" id="RJVU01028394">
    <property type="protein sequence ID" value="ROL48812.1"/>
    <property type="molecule type" value="Genomic_DNA"/>
</dbReference>